<reference evidence="4" key="1">
    <citation type="submission" date="2012-06" db="EMBL/GenBank/DDBJ databases">
        <title>The genome sequence of Coniosporium apollinis CBS 100218.</title>
        <authorList>
            <consortium name="The Broad Institute Genome Sequencing Platform"/>
            <person name="Cuomo C."/>
            <person name="Gorbushina A."/>
            <person name="Noack S."/>
            <person name="Walker B."/>
            <person name="Young S.K."/>
            <person name="Zeng Q."/>
            <person name="Gargeya S."/>
            <person name="Fitzgerald M."/>
            <person name="Haas B."/>
            <person name="Abouelleil A."/>
            <person name="Alvarado L."/>
            <person name="Arachchi H.M."/>
            <person name="Berlin A.M."/>
            <person name="Chapman S.B."/>
            <person name="Goldberg J."/>
            <person name="Griggs A."/>
            <person name="Gujja S."/>
            <person name="Hansen M."/>
            <person name="Howarth C."/>
            <person name="Imamovic A."/>
            <person name="Larimer J."/>
            <person name="McCowan C."/>
            <person name="Montmayeur A."/>
            <person name="Murphy C."/>
            <person name="Neiman D."/>
            <person name="Pearson M."/>
            <person name="Priest M."/>
            <person name="Roberts A."/>
            <person name="Saif S."/>
            <person name="Shea T."/>
            <person name="Sisk P."/>
            <person name="Sykes S."/>
            <person name="Wortman J."/>
            <person name="Nusbaum C."/>
            <person name="Birren B."/>
        </authorList>
    </citation>
    <scope>NUCLEOTIDE SEQUENCE [LARGE SCALE GENOMIC DNA]</scope>
    <source>
        <strain evidence="4">CBS 100218</strain>
    </source>
</reference>
<dbReference type="Pfam" id="PF00646">
    <property type="entry name" value="F-box"/>
    <property type="match status" value="1"/>
</dbReference>
<evidence type="ECO:0000313" key="4">
    <source>
        <dbReference type="Proteomes" id="UP000016924"/>
    </source>
</evidence>
<name>R7YNL1_CONA1</name>
<protein>
    <recommendedName>
        <fullName evidence="2">F-box domain-containing protein</fullName>
    </recommendedName>
</protein>
<gene>
    <name evidence="3" type="ORF">W97_02710</name>
</gene>
<dbReference type="OrthoDB" id="3800738at2759"/>
<keyword evidence="4" id="KW-1185">Reference proteome</keyword>
<feature type="region of interest" description="Disordered" evidence="1">
    <location>
        <begin position="252"/>
        <end position="272"/>
    </location>
</feature>
<dbReference type="AlphaFoldDB" id="R7YNL1"/>
<dbReference type="SUPFAM" id="SSF81383">
    <property type="entry name" value="F-box domain"/>
    <property type="match status" value="1"/>
</dbReference>
<dbReference type="EMBL" id="JH767563">
    <property type="protein sequence ID" value="EON63482.1"/>
    <property type="molecule type" value="Genomic_DNA"/>
</dbReference>
<dbReference type="CDD" id="cd09917">
    <property type="entry name" value="F-box_SF"/>
    <property type="match status" value="1"/>
</dbReference>
<dbReference type="InterPro" id="IPR001810">
    <property type="entry name" value="F-box_dom"/>
</dbReference>
<dbReference type="SMART" id="SM00256">
    <property type="entry name" value="FBOX"/>
    <property type="match status" value="1"/>
</dbReference>
<sequence length="272" mass="30785">MERAANTVLGTVELLEKILLHLDPKTVFVLQRVSVMWRNTINQSIHIKRMIFVVADGSVVRPVSMLSVSRLPAVPVYAPDVFTRNNWFVVFNASTKFLRSSGLLMETRGHFRGGGRIDIDAKGNPDGVRFSQANAVTIARDKTNRLYGDLLGSGVFRCRNASWRRILLTQPPCTSVLMEIEVSPLARYTGQVASFKRDRTVRSHGITLGDLLNGMQELVLDIWKANGRLRHTTDFDTFMTWSVSEECPADEVRDRAEEDWDTNDEDWAANSW</sequence>
<feature type="domain" description="F-box" evidence="2">
    <location>
        <begin position="10"/>
        <end position="49"/>
    </location>
</feature>
<dbReference type="HOGENOM" id="CLU_1023129_0_0_1"/>
<evidence type="ECO:0000256" key="1">
    <source>
        <dbReference type="SAM" id="MobiDB-lite"/>
    </source>
</evidence>
<dbReference type="RefSeq" id="XP_007778799.1">
    <property type="nucleotide sequence ID" value="XM_007780609.1"/>
</dbReference>
<evidence type="ECO:0000259" key="2">
    <source>
        <dbReference type="SMART" id="SM00256"/>
    </source>
</evidence>
<evidence type="ECO:0000313" key="3">
    <source>
        <dbReference type="EMBL" id="EON63482.1"/>
    </source>
</evidence>
<feature type="compositionally biased region" description="Acidic residues" evidence="1">
    <location>
        <begin position="257"/>
        <end position="272"/>
    </location>
</feature>
<proteinExistence type="predicted"/>
<accession>R7YNL1</accession>
<dbReference type="InterPro" id="IPR036047">
    <property type="entry name" value="F-box-like_dom_sf"/>
</dbReference>
<dbReference type="Proteomes" id="UP000016924">
    <property type="component" value="Unassembled WGS sequence"/>
</dbReference>
<organism evidence="3 4">
    <name type="scientific">Coniosporium apollinis (strain CBS 100218)</name>
    <name type="common">Rock-inhabiting black yeast</name>
    <dbReference type="NCBI Taxonomy" id="1168221"/>
    <lineage>
        <taxon>Eukaryota</taxon>
        <taxon>Fungi</taxon>
        <taxon>Dikarya</taxon>
        <taxon>Ascomycota</taxon>
        <taxon>Pezizomycotina</taxon>
        <taxon>Dothideomycetes</taxon>
        <taxon>Dothideomycetes incertae sedis</taxon>
        <taxon>Coniosporium</taxon>
    </lineage>
</organism>
<dbReference type="GeneID" id="19900021"/>